<dbReference type="OrthoDB" id="1299052at2"/>
<evidence type="ECO:0000313" key="1">
    <source>
        <dbReference type="EMBL" id="REH54915.1"/>
    </source>
</evidence>
<organism evidence="1 2">
    <name type="scientific">Tenacibaculum gallaicum</name>
    <dbReference type="NCBI Taxonomy" id="561505"/>
    <lineage>
        <taxon>Bacteria</taxon>
        <taxon>Pseudomonadati</taxon>
        <taxon>Bacteroidota</taxon>
        <taxon>Flavobacteriia</taxon>
        <taxon>Flavobacteriales</taxon>
        <taxon>Flavobacteriaceae</taxon>
        <taxon>Tenacibaculum</taxon>
    </lineage>
</organism>
<proteinExistence type="predicted"/>
<dbReference type="Proteomes" id="UP000256884">
    <property type="component" value="Unassembled WGS sequence"/>
</dbReference>
<dbReference type="SUPFAM" id="SSF56059">
    <property type="entry name" value="Glutathione synthetase ATP-binding domain-like"/>
    <property type="match status" value="1"/>
</dbReference>
<dbReference type="EMBL" id="QUNS01000002">
    <property type="protein sequence ID" value="REH54915.1"/>
    <property type="molecule type" value="Genomic_DNA"/>
</dbReference>
<dbReference type="RefSeq" id="WP_115900549.1">
    <property type="nucleotide sequence ID" value="NZ_QUNS01000002.1"/>
</dbReference>
<dbReference type="AlphaFoldDB" id="A0A3E0I9U3"/>
<accession>A0A3E0I9U3</accession>
<reference evidence="1 2" key="1">
    <citation type="submission" date="2018-08" db="EMBL/GenBank/DDBJ databases">
        <title>Genomic Encyclopedia of Type Strains, Phase IV (KMG-IV): sequencing the most valuable type-strain genomes for metagenomic binning, comparative biology and taxonomic classification.</title>
        <authorList>
            <person name="Goeker M."/>
        </authorList>
    </citation>
    <scope>NUCLEOTIDE SEQUENCE [LARGE SCALE GENOMIC DNA]</scope>
    <source>
        <strain evidence="1 2">DSM 18841</strain>
    </source>
</reference>
<evidence type="ECO:0000313" key="2">
    <source>
        <dbReference type="Proteomes" id="UP000256884"/>
    </source>
</evidence>
<comment type="caution">
    <text evidence="1">The sequence shown here is derived from an EMBL/GenBank/DDBJ whole genome shotgun (WGS) entry which is preliminary data.</text>
</comment>
<gene>
    <name evidence="1" type="ORF">C7448_102448</name>
</gene>
<keyword evidence="2" id="KW-1185">Reference proteome</keyword>
<protein>
    <submittedName>
        <fullName evidence="1">Uncharacterized protein</fullName>
    </submittedName>
</protein>
<name>A0A3E0I9U3_9FLAO</name>
<sequence length="457" mass="52473">MTINKSISILSNKHKSFIESKRKLTASRINTDLKEIDPVFREYEYPVCSWPVLIELDVVQSLEEMCLKIPRLLSQVPELYFKNDISKIAQFYYDDNYMLAEFGMMCYQKKLATSSRLDLTRTSEGFKILEVNMGPSLGGFQVQSFEKVIRSLHNNLLQDSSNKYNCRNIQTSYFKFLVGEIIKQVSGIDKRKEVNIFVGMDSVGEGLIIDTMNFFNNLWEGELNSIGLKGKAITGDLTDLEYIKGNIFYENNRIHAITLLNSDLHLKPEVFRAYVLNNLYITSPIDIQMIEDKRNLAILRNLAEEEKFTDDENKLILDSIPYTEIVEDKNVFYKGKEENLLQLLKNKKNNFVVKDATGSQGKNVFVGKFMTVKKWDEAINYAVKNTKYIVQEFCDSMDFLAPNFQNEWSRHKLIWGAFGFGDIYGGVWVRMSEVKTDVGVINSAKGAVEAIVLETSS</sequence>